<gene>
    <name evidence="1" type="ORF">DDIC_06635</name>
</gene>
<dbReference type="RefSeq" id="WP_136399715.1">
    <property type="nucleotide sequence ID" value="NZ_CP036295.1"/>
</dbReference>
<accession>A0A4P7UHV2</accession>
<organism evidence="1 2">
    <name type="scientific">Desulfovibrio desulfuricans</name>
    <dbReference type="NCBI Taxonomy" id="876"/>
    <lineage>
        <taxon>Bacteria</taxon>
        <taxon>Pseudomonadati</taxon>
        <taxon>Thermodesulfobacteriota</taxon>
        <taxon>Desulfovibrionia</taxon>
        <taxon>Desulfovibrionales</taxon>
        <taxon>Desulfovibrionaceae</taxon>
        <taxon>Desulfovibrio</taxon>
    </lineage>
</organism>
<proteinExistence type="predicted"/>
<evidence type="ECO:0000313" key="2">
    <source>
        <dbReference type="Proteomes" id="UP000297065"/>
    </source>
</evidence>
<dbReference type="Proteomes" id="UP000297065">
    <property type="component" value="Chromosome"/>
</dbReference>
<reference evidence="1 2" key="1">
    <citation type="submission" date="2019-02" db="EMBL/GenBank/DDBJ databases">
        <title>Complete Genome Sequence of Desulfovibrio desulfuricans IC1, a Sulfonate Utilizing Anaerobe.</title>
        <authorList>
            <person name="Day L.A."/>
            <person name="De Leon K.B."/>
            <person name="Wall J.D."/>
        </authorList>
    </citation>
    <scope>NUCLEOTIDE SEQUENCE [LARGE SCALE GENOMIC DNA]</scope>
    <source>
        <strain evidence="1 2">IC1</strain>
    </source>
</reference>
<name>A0A4P7UHV2_DESDE</name>
<protein>
    <submittedName>
        <fullName evidence="1">Uncharacterized protein</fullName>
    </submittedName>
</protein>
<evidence type="ECO:0000313" key="1">
    <source>
        <dbReference type="EMBL" id="QCC85559.1"/>
    </source>
</evidence>
<sequence>MQASLLAPLADCFERGSNLRQLSVSAYSIAKAPAYAPCLQPGMLLQILERRVSIIFAMRQAYALIKYITLITEHKNVLHNSNRRTTADPAAAGSKRILTSRRII</sequence>
<dbReference type="AlphaFoldDB" id="A0A4P7UHV2"/>
<dbReference type="EMBL" id="CP036295">
    <property type="protein sequence ID" value="QCC85559.1"/>
    <property type="molecule type" value="Genomic_DNA"/>
</dbReference>